<dbReference type="NCBIfam" id="TIGR02906">
    <property type="entry name" value="spore_CotS"/>
    <property type="match status" value="1"/>
</dbReference>
<dbReference type="PANTHER" id="PTHR39179">
    <property type="entry name" value="SPORE COAT PROTEIN I"/>
    <property type="match status" value="1"/>
</dbReference>
<dbReference type="Gene3D" id="3.90.1200.10">
    <property type="match status" value="1"/>
</dbReference>
<dbReference type="InterPro" id="IPR014255">
    <property type="entry name" value="Spore_coat_CotS"/>
</dbReference>
<accession>A0A5S4ZV43</accession>
<feature type="domain" description="Aminoglycoside phosphotransferase" evidence="1">
    <location>
        <begin position="24"/>
        <end position="269"/>
    </location>
</feature>
<dbReference type="InterPro" id="IPR011009">
    <property type="entry name" value="Kinase-like_dom_sf"/>
</dbReference>
<dbReference type="RefSeq" id="WP_166511396.1">
    <property type="nucleotide sequence ID" value="NZ_VNHM01000006.1"/>
</dbReference>
<keyword evidence="2" id="KW-0946">Virion</keyword>
<dbReference type="Gene3D" id="3.30.200.20">
    <property type="entry name" value="Phosphorylase Kinase, domain 1"/>
    <property type="match status" value="1"/>
</dbReference>
<reference evidence="2 3" key="1">
    <citation type="submission" date="2019-07" db="EMBL/GenBank/DDBJ databases">
        <title>Genomic Encyclopedia of Type Strains, Phase I: the one thousand microbial genomes (KMG-I) project.</title>
        <authorList>
            <person name="Kyrpides N."/>
        </authorList>
    </citation>
    <scope>NUCLEOTIDE SEQUENCE [LARGE SCALE GENOMIC DNA]</scope>
    <source>
        <strain evidence="2 3">DSM 6562</strain>
    </source>
</reference>
<keyword evidence="2" id="KW-0167">Capsid protein</keyword>
<dbReference type="AlphaFoldDB" id="A0A5S4ZV43"/>
<evidence type="ECO:0000313" key="2">
    <source>
        <dbReference type="EMBL" id="TYO95982.1"/>
    </source>
</evidence>
<evidence type="ECO:0000259" key="1">
    <source>
        <dbReference type="Pfam" id="PF01636"/>
    </source>
</evidence>
<dbReference type="GO" id="GO:0042601">
    <property type="term" value="C:endospore-forming forespore"/>
    <property type="evidence" value="ECO:0007669"/>
    <property type="project" value="TreeGrafter"/>
</dbReference>
<dbReference type="EMBL" id="VNHM01000006">
    <property type="protein sequence ID" value="TYO95982.1"/>
    <property type="molecule type" value="Genomic_DNA"/>
</dbReference>
<gene>
    <name evidence="2" type="ORF">LX24_01372</name>
</gene>
<name>A0A5S4ZV43_9FIRM</name>
<dbReference type="SUPFAM" id="SSF56112">
    <property type="entry name" value="Protein kinase-like (PK-like)"/>
    <property type="match status" value="1"/>
</dbReference>
<dbReference type="Pfam" id="PF01636">
    <property type="entry name" value="APH"/>
    <property type="match status" value="1"/>
</dbReference>
<dbReference type="PANTHER" id="PTHR39179:SF1">
    <property type="entry name" value="SPORE COAT PROTEIN I"/>
    <property type="match status" value="1"/>
</dbReference>
<evidence type="ECO:0000313" key="3">
    <source>
        <dbReference type="Proteomes" id="UP000323166"/>
    </source>
</evidence>
<dbReference type="InterPro" id="IPR002575">
    <property type="entry name" value="Aminoglycoside_PTrfase"/>
</dbReference>
<dbReference type="Proteomes" id="UP000323166">
    <property type="component" value="Unassembled WGS sequence"/>
</dbReference>
<comment type="caution">
    <text evidence="2">The sequence shown here is derived from an EMBL/GenBank/DDBJ whole genome shotgun (WGS) entry which is preliminary data.</text>
</comment>
<protein>
    <submittedName>
        <fullName evidence="2">Spore coat protein I</fullName>
    </submittedName>
</protein>
<organism evidence="2 3">
    <name type="scientific">Desulfallas thermosapovorans DSM 6562</name>
    <dbReference type="NCBI Taxonomy" id="1121431"/>
    <lineage>
        <taxon>Bacteria</taxon>
        <taxon>Bacillati</taxon>
        <taxon>Bacillota</taxon>
        <taxon>Clostridia</taxon>
        <taxon>Eubacteriales</taxon>
        <taxon>Desulfallaceae</taxon>
        <taxon>Desulfallas</taxon>
    </lineage>
</organism>
<proteinExistence type="predicted"/>
<sequence length="332" mass="37521">MSTELYSTAGAVLSDYGLKPGEIKIMQSGGIKTVWKIKTGEGTFCLKRLRHSKEKALFSINAQKHMVNNGAKVPGIFPSLKGEDYVEFQGHLFVLYEWIEGRSIKLSRDLKVALAALAQFHVDSAGYNPPAGCRVSSKLDGLGNYYQSVLKRFNEWEKQALEKPQHPVCRAFLAEIEQMTRLGLECYELLKTSHYAGWVEDIRQRGNLCHQDYGDGNAIITPKGVYVLDLDGVTFDLPSRDLRKIIIKIMSGRKGWNLDQLREMLAWYEKVNPLDEDKRRVLYIDLLFPHELHDNAKNYFIKGKSIKPGDITQTCTIAGQKIKILSALIKGA</sequence>
<dbReference type="InterPro" id="IPR047175">
    <property type="entry name" value="CotS-like"/>
</dbReference>
<keyword evidence="3" id="KW-1185">Reference proteome</keyword>